<gene>
    <name evidence="1" type="ORF">ULMA_25900</name>
</gene>
<dbReference type="RefSeq" id="WP_151674918.1">
    <property type="nucleotide sequence ID" value="NZ_BKCG01000008.1"/>
</dbReference>
<name>A0A5J4J0V2_9FLAO</name>
<reference evidence="1 2" key="1">
    <citation type="submission" date="2019-08" db="EMBL/GenBank/DDBJ databases">
        <title>Draft genome sequence of Ulvibacter marinus type strain NBRC 109484.</title>
        <authorList>
            <person name="Kawano K."/>
            <person name="Ushijima N."/>
            <person name="Kihara M."/>
            <person name="Itoh H."/>
        </authorList>
    </citation>
    <scope>NUCLEOTIDE SEQUENCE [LARGE SCALE GENOMIC DNA]</scope>
    <source>
        <strain evidence="1 2">NBRC 109484</strain>
    </source>
</reference>
<comment type="caution">
    <text evidence="1">The sequence shown here is derived from an EMBL/GenBank/DDBJ whole genome shotgun (WGS) entry which is preliminary data.</text>
</comment>
<proteinExistence type="predicted"/>
<evidence type="ECO:0008006" key="3">
    <source>
        <dbReference type="Google" id="ProtNLM"/>
    </source>
</evidence>
<keyword evidence="2" id="KW-1185">Reference proteome</keyword>
<evidence type="ECO:0000313" key="1">
    <source>
        <dbReference type="EMBL" id="GER60482.1"/>
    </source>
</evidence>
<organism evidence="1 2">
    <name type="scientific">Patiriisocius marinus</name>
    <dbReference type="NCBI Taxonomy" id="1397112"/>
    <lineage>
        <taxon>Bacteria</taxon>
        <taxon>Pseudomonadati</taxon>
        <taxon>Bacteroidota</taxon>
        <taxon>Flavobacteriia</taxon>
        <taxon>Flavobacteriales</taxon>
        <taxon>Flavobacteriaceae</taxon>
        <taxon>Patiriisocius</taxon>
    </lineage>
</organism>
<sequence>MRDKLTFEFGEVSIFENYIIVVMNEGIIVEPKYNDDLIEMRDTYFYDRPFGYISHRKNSYSVDPKIYFETSKIFNLVAFAIVSVNEINIDNSNLEQKFLKQPIKKFTSLPEAVEWIESLV</sequence>
<evidence type="ECO:0000313" key="2">
    <source>
        <dbReference type="Proteomes" id="UP000326509"/>
    </source>
</evidence>
<accession>A0A5J4J0V2</accession>
<dbReference type="Proteomes" id="UP000326509">
    <property type="component" value="Unassembled WGS sequence"/>
</dbReference>
<dbReference type="EMBL" id="BKCG01000008">
    <property type="protein sequence ID" value="GER60482.1"/>
    <property type="molecule type" value="Genomic_DNA"/>
</dbReference>
<dbReference type="AlphaFoldDB" id="A0A5J4J0V2"/>
<dbReference type="OrthoDB" id="1144359at2"/>
<protein>
    <recommendedName>
        <fullName evidence="3">STAS/SEC14 domain-containing protein</fullName>
    </recommendedName>
</protein>